<feature type="compositionally biased region" description="Pro residues" evidence="2">
    <location>
        <begin position="368"/>
        <end position="379"/>
    </location>
</feature>
<feature type="region of interest" description="Disordered" evidence="2">
    <location>
        <begin position="295"/>
        <end position="391"/>
    </location>
</feature>
<dbReference type="EMBL" id="AGNL01001602">
    <property type="protein sequence ID" value="EJK76866.1"/>
    <property type="molecule type" value="Genomic_DNA"/>
</dbReference>
<reference evidence="3 4" key="1">
    <citation type="journal article" date="2012" name="Genome Biol.">
        <title>Genome and low-iron response of an oceanic diatom adapted to chronic iron limitation.</title>
        <authorList>
            <person name="Lommer M."/>
            <person name="Specht M."/>
            <person name="Roy A.S."/>
            <person name="Kraemer L."/>
            <person name="Andreson R."/>
            <person name="Gutowska M.A."/>
            <person name="Wolf J."/>
            <person name="Bergner S.V."/>
            <person name="Schilhabel M.B."/>
            <person name="Klostermeier U.C."/>
            <person name="Beiko R.G."/>
            <person name="Rosenstiel P."/>
            <person name="Hippler M."/>
            <person name="Laroche J."/>
        </authorList>
    </citation>
    <scope>NUCLEOTIDE SEQUENCE [LARGE SCALE GENOMIC DNA]</scope>
    <source>
        <strain evidence="3 4">CCMP1005</strain>
    </source>
</reference>
<dbReference type="InterPro" id="IPR032675">
    <property type="entry name" value="LRR_dom_sf"/>
</dbReference>
<dbReference type="InterPro" id="IPR052201">
    <property type="entry name" value="LRR-containing_regulator"/>
</dbReference>
<dbReference type="SUPFAM" id="SSF52047">
    <property type="entry name" value="RNI-like"/>
    <property type="match status" value="1"/>
</dbReference>
<keyword evidence="1" id="KW-0677">Repeat</keyword>
<sequence>IELRSSALGILFPAMEKKIKGIFMRARFPGPDVAECYEIIAASIRRNHTLETLTWIGNQIPSDDLADLLIKSIIDNRFIENVSMQKMFQNGLLGIDDVASALATNPQLETLFMTENQLNDGDAVLISHALKQNTNLQTMYLYDNNITSTGFEKIGTTIYNPSSLNAVESCNHTCWVDCVERNDQGGNYFSMAPQQRQRRKLYKLFSARHAECSNARHLNAELGEGAFTTKLVPRVLECIKQCSIDRSTDAPAPLSLYFDLAVELTSLFLVPKRRVGFLIGADDAVSFDFAHKSTERTGRPAGAGPIQGRHVVGPADIPRSSRYRSQDRYAGAGSPSGCEREVPPRGVPVRAVRIAELETPSRREPRGLLPPAPLPPTPAPEARTKPAPSREASACVPGFAFAATGASSHVVRALRQRHPAGDPFASGHGAAVDLHGDRKRTLPEALFDGLRHEAPPSTGKCRTRLRRAGDACAADPHPRPAPKAASRPEDSVVRESVRLPSGRDDRGPAPAQIPPPPRRRSSGRRLEQRSGQTDRLEEAEGRDPKPAESPVRDSRRLATRDSRHAHKPCML</sequence>
<proteinExistence type="predicted"/>
<accession>K0TN51</accession>
<evidence type="ECO:0000313" key="3">
    <source>
        <dbReference type="EMBL" id="EJK76866.1"/>
    </source>
</evidence>
<evidence type="ECO:0000256" key="2">
    <source>
        <dbReference type="SAM" id="MobiDB-lite"/>
    </source>
</evidence>
<organism evidence="3 4">
    <name type="scientific">Thalassiosira oceanica</name>
    <name type="common">Marine diatom</name>
    <dbReference type="NCBI Taxonomy" id="159749"/>
    <lineage>
        <taxon>Eukaryota</taxon>
        <taxon>Sar</taxon>
        <taxon>Stramenopiles</taxon>
        <taxon>Ochrophyta</taxon>
        <taxon>Bacillariophyta</taxon>
        <taxon>Coscinodiscophyceae</taxon>
        <taxon>Thalassiosirophycidae</taxon>
        <taxon>Thalassiosirales</taxon>
        <taxon>Thalassiosiraceae</taxon>
        <taxon>Thalassiosira</taxon>
    </lineage>
</organism>
<feature type="region of interest" description="Disordered" evidence="2">
    <location>
        <begin position="467"/>
        <end position="571"/>
    </location>
</feature>
<dbReference type="Gene3D" id="3.80.10.10">
    <property type="entry name" value="Ribonuclease Inhibitor"/>
    <property type="match status" value="1"/>
</dbReference>
<dbReference type="PANTHER" id="PTHR24111:SF0">
    <property type="entry name" value="LEUCINE-RICH REPEAT-CONTAINING PROTEIN"/>
    <property type="match status" value="1"/>
</dbReference>
<dbReference type="OrthoDB" id="6500038at2759"/>
<dbReference type="Proteomes" id="UP000266841">
    <property type="component" value="Unassembled WGS sequence"/>
</dbReference>
<name>K0TN51_THAOC</name>
<feature type="non-terminal residue" evidence="3">
    <location>
        <position position="1"/>
    </location>
</feature>
<dbReference type="AlphaFoldDB" id="K0TN51"/>
<comment type="caution">
    <text evidence="3">The sequence shown here is derived from an EMBL/GenBank/DDBJ whole genome shotgun (WGS) entry which is preliminary data.</text>
</comment>
<keyword evidence="4" id="KW-1185">Reference proteome</keyword>
<feature type="compositionally biased region" description="Basic and acidic residues" evidence="2">
    <location>
        <begin position="486"/>
        <end position="507"/>
    </location>
</feature>
<protein>
    <submittedName>
        <fullName evidence="3">Uncharacterized protein</fullName>
    </submittedName>
</protein>
<feature type="compositionally biased region" description="Basic and acidic residues" evidence="2">
    <location>
        <begin position="524"/>
        <end position="562"/>
    </location>
</feature>
<evidence type="ECO:0000256" key="1">
    <source>
        <dbReference type="ARBA" id="ARBA00022737"/>
    </source>
</evidence>
<gene>
    <name evidence="3" type="ORF">THAOC_01346</name>
</gene>
<feature type="compositionally biased region" description="Basic and acidic residues" evidence="2">
    <location>
        <begin position="353"/>
        <end position="366"/>
    </location>
</feature>
<dbReference type="PANTHER" id="PTHR24111">
    <property type="entry name" value="LEUCINE-RICH REPEAT-CONTAINING PROTEIN 34"/>
    <property type="match status" value="1"/>
</dbReference>
<evidence type="ECO:0000313" key="4">
    <source>
        <dbReference type="Proteomes" id="UP000266841"/>
    </source>
</evidence>